<dbReference type="Pfam" id="PF02962">
    <property type="entry name" value="CHMI"/>
    <property type="match status" value="1"/>
</dbReference>
<dbReference type="EMBL" id="LQBP01000012">
    <property type="protein sequence ID" value="KUJ77208.1"/>
    <property type="molecule type" value="Genomic_DNA"/>
</dbReference>
<dbReference type="InterPro" id="IPR014347">
    <property type="entry name" value="Tautomerase/MIF_sf"/>
</dbReference>
<evidence type="ECO:0000313" key="2">
    <source>
        <dbReference type="Proteomes" id="UP000053690"/>
    </source>
</evidence>
<dbReference type="Proteomes" id="UP000053690">
    <property type="component" value="Unassembled WGS sequence"/>
</dbReference>
<dbReference type="GO" id="GO:0008704">
    <property type="term" value="F:5-carboxymethyl-2-hydroxymuconate delta-isomerase activity"/>
    <property type="evidence" value="ECO:0007669"/>
    <property type="project" value="InterPro"/>
</dbReference>
<dbReference type="RefSeq" id="WP_068340428.1">
    <property type="nucleotide sequence ID" value="NZ_LQBP01000012.1"/>
</dbReference>
<dbReference type="CDD" id="cd00580">
    <property type="entry name" value="CHMI"/>
    <property type="match status" value="1"/>
</dbReference>
<dbReference type="Gene3D" id="3.30.429.10">
    <property type="entry name" value="Macrophage Migration Inhibitory Factor"/>
    <property type="match status" value="1"/>
</dbReference>
<dbReference type="SUPFAM" id="SSF55331">
    <property type="entry name" value="Tautomerase/MIF"/>
    <property type="match status" value="1"/>
</dbReference>
<dbReference type="STRING" id="1685378.AVO44_18570"/>
<dbReference type="PANTHER" id="PTHR37950">
    <property type="entry name" value="4-HYDROXYPHENYLACETATE CATABOLISM PROTEIN"/>
    <property type="match status" value="1"/>
</dbReference>
<dbReference type="InterPro" id="IPR004220">
    <property type="entry name" value="5-COMe_2-OHmuconate_Isoase"/>
</dbReference>
<name>A0A0X3TN82_9RHOB</name>
<organism evidence="1 2">
    <name type="scientific">Ruegeria profundi</name>
    <dbReference type="NCBI Taxonomy" id="1685378"/>
    <lineage>
        <taxon>Bacteria</taxon>
        <taxon>Pseudomonadati</taxon>
        <taxon>Pseudomonadota</taxon>
        <taxon>Alphaproteobacteria</taxon>
        <taxon>Rhodobacterales</taxon>
        <taxon>Roseobacteraceae</taxon>
        <taxon>Ruegeria</taxon>
    </lineage>
</organism>
<dbReference type="AlphaFoldDB" id="A0A0X3TN82"/>
<accession>A0A0X3TN82</accession>
<evidence type="ECO:0000313" key="1">
    <source>
        <dbReference type="EMBL" id="KUJ77208.1"/>
    </source>
</evidence>
<sequence>MPHIHIEYSGNLERVVDMASLCDALRQSAAGIAALPMPGVRVRAIRVDHYSIADGDQKHGFVDISVRLREGRSDDVKKDVINDLFKAAQVFLAPAMKTHSIALSSELREIDAKLSPKCGTIRDHLENPK</sequence>
<dbReference type="OrthoDB" id="9814215at2"/>
<gene>
    <name evidence="1" type="ORF">AVO44_18570</name>
</gene>
<dbReference type="PANTHER" id="PTHR37950:SF1">
    <property type="entry name" value="4-HYDROXYPHENYLACETATE CATABOLISM PROTEIN"/>
    <property type="match status" value="1"/>
</dbReference>
<reference evidence="2" key="1">
    <citation type="submission" date="2015-12" db="EMBL/GenBank/DDBJ databases">
        <authorList>
            <person name="Zhang G."/>
            <person name="Stingl U."/>
        </authorList>
    </citation>
    <scope>NUCLEOTIDE SEQUENCE [LARGE SCALE GENOMIC DNA]</scope>
    <source>
        <strain evidence="2">ZGT108</strain>
    </source>
</reference>
<keyword evidence="1" id="KW-0413">Isomerase</keyword>
<keyword evidence="2" id="KW-1185">Reference proteome</keyword>
<protein>
    <submittedName>
        <fullName evidence="1">5-carboxymethyl-2-hydroxymuconate isomerase</fullName>
    </submittedName>
</protein>
<comment type="caution">
    <text evidence="1">The sequence shown here is derived from an EMBL/GenBank/DDBJ whole genome shotgun (WGS) entry which is preliminary data.</text>
</comment>
<proteinExistence type="predicted"/>